<gene>
    <name evidence="2" type="ORF">FH759_00410</name>
</gene>
<reference evidence="2 3" key="1">
    <citation type="submission" date="2019-06" db="EMBL/GenBank/DDBJ databases">
        <title>Enrichment of Autotrophic Halophilic Microorganisms from Red Sea Brine Pool Using Microbial Electrosynthesis System.</title>
        <authorList>
            <person name="Alqahtani M.F."/>
            <person name="Bajracharya S."/>
            <person name="Katuri K.P."/>
            <person name="Ali M."/>
            <person name="Saikaly P.E."/>
        </authorList>
    </citation>
    <scope>NUCLEOTIDE SEQUENCE [LARGE SCALE GENOMIC DNA]</scope>
    <source>
        <strain evidence="2">MES6</strain>
    </source>
</reference>
<evidence type="ECO:0000259" key="1">
    <source>
        <dbReference type="Pfam" id="PF20056"/>
    </source>
</evidence>
<dbReference type="EMBL" id="VENJ01000002">
    <property type="protein sequence ID" value="MTJ03138.1"/>
    <property type="molecule type" value="Genomic_DNA"/>
</dbReference>
<comment type="caution">
    <text evidence="2">The sequence shown here is derived from an EMBL/GenBank/DDBJ whole genome shotgun (WGS) entry which is preliminary data.</text>
</comment>
<accession>A0A7C9L9I3</accession>
<dbReference type="AlphaFoldDB" id="A0A7C9L9I3"/>
<evidence type="ECO:0000313" key="3">
    <source>
        <dbReference type="Proteomes" id="UP000483078"/>
    </source>
</evidence>
<evidence type="ECO:0000313" key="2">
    <source>
        <dbReference type="EMBL" id="MTJ03138.1"/>
    </source>
</evidence>
<dbReference type="RefSeq" id="WP_273247582.1">
    <property type="nucleotide sequence ID" value="NZ_VENJ01000002.1"/>
</dbReference>
<dbReference type="Proteomes" id="UP000483078">
    <property type="component" value="Unassembled WGS sequence"/>
</dbReference>
<proteinExistence type="predicted"/>
<feature type="domain" description="DUF6455" evidence="1">
    <location>
        <begin position="4"/>
        <end position="87"/>
    </location>
</feature>
<name>A0A7C9L9I3_9RHOB</name>
<protein>
    <recommendedName>
        <fullName evidence="1">DUF6455 domain-containing protein</fullName>
    </recommendedName>
</protein>
<dbReference type="InterPro" id="IPR045601">
    <property type="entry name" value="DUF6455"/>
</dbReference>
<sequence>MGKMEYLGDPDCHFWLTRSMARSMGLNLSESLQAEQLHADDYAQMVARCRKCAHVRECQMWLANCLGEAARAPSFCIHRDMLNALKENQEREGKIE</sequence>
<dbReference type="Pfam" id="PF20056">
    <property type="entry name" value="DUF6455"/>
    <property type="match status" value="1"/>
</dbReference>
<organism evidence="2 3">
    <name type="scientific">Sediminimonas qiaohouensis</name>
    <dbReference type="NCBI Taxonomy" id="552061"/>
    <lineage>
        <taxon>Bacteria</taxon>
        <taxon>Pseudomonadati</taxon>
        <taxon>Pseudomonadota</taxon>
        <taxon>Alphaproteobacteria</taxon>
        <taxon>Rhodobacterales</taxon>
        <taxon>Roseobacteraceae</taxon>
        <taxon>Sediminimonas</taxon>
    </lineage>
</organism>